<keyword evidence="4" id="KW-1185">Reference proteome</keyword>
<evidence type="ECO:0000256" key="2">
    <source>
        <dbReference type="SAM" id="SignalP"/>
    </source>
</evidence>
<name>A0ABU3DH35_9RHOB</name>
<feature type="signal peptide" evidence="2">
    <location>
        <begin position="1"/>
        <end position="20"/>
    </location>
</feature>
<keyword evidence="2" id="KW-0732">Signal</keyword>
<proteinExistence type="predicted"/>
<sequence>MQKTLILAFLAATAITAGCARETPVSAAAPDQPAASEEQGTGTGAGTASAPPPARATTVDEFDTTSAEERAAAKAPPEPEESGASDLGTTIASLGDPTEPGFWLETPLVPEVRQGRIEYQGESVKVELRPSGGASGSGSRISLPAMRLIGAGLTDLPEIAVFGL</sequence>
<dbReference type="PROSITE" id="PS51257">
    <property type="entry name" value="PROKAR_LIPOPROTEIN"/>
    <property type="match status" value="1"/>
</dbReference>
<gene>
    <name evidence="3" type="ORF">RM543_09260</name>
</gene>
<dbReference type="Proteomes" id="UP001265259">
    <property type="component" value="Unassembled WGS sequence"/>
</dbReference>
<evidence type="ECO:0000313" key="4">
    <source>
        <dbReference type="Proteomes" id="UP001265259"/>
    </source>
</evidence>
<reference evidence="3 4" key="1">
    <citation type="submission" date="2023-09" db="EMBL/GenBank/DDBJ databases">
        <authorList>
            <person name="Rey-Velasco X."/>
        </authorList>
    </citation>
    <scope>NUCLEOTIDE SEQUENCE [LARGE SCALE GENOMIC DNA]</scope>
    <source>
        <strain evidence="3 4">F158</strain>
    </source>
</reference>
<feature type="region of interest" description="Disordered" evidence="1">
    <location>
        <begin position="23"/>
        <end position="104"/>
    </location>
</feature>
<dbReference type="RefSeq" id="WP_311690829.1">
    <property type="nucleotide sequence ID" value="NZ_JAVRHL010000002.1"/>
</dbReference>
<protein>
    <submittedName>
        <fullName evidence="3">D-galactarate dehydratase</fullName>
    </submittedName>
</protein>
<evidence type="ECO:0000256" key="1">
    <source>
        <dbReference type="SAM" id="MobiDB-lite"/>
    </source>
</evidence>
<feature type="chain" id="PRO_5045764140" evidence="2">
    <location>
        <begin position="21"/>
        <end position="164"/>
    </location>
</feature>
<evidence type="ECO:0000313" key="3">
    <source>
        <dbReference type="EMBL" id="MDT0682873.1"/>
    </source>
</evidence>
<comment type="caution">
    <text evidence="3">The sequence shown here is derived from an EMBL/GenBank/DDBJ whole genome shotgun (WGS) entry which is preliminary data.</text>
</comment>
<dbReference type="EMBL" id="JAVRHL010000002">
    <property type="protein sequence ID" value="MDT0682873.1"/>
    <property type="molecule type" value="Genomic_DNA"/>
</dbReference>
<organism evidence="3 4">
    <name type="scientific">Tropicimonas omnivorans</name>
    <dbReference type="NCBI Taxonomy" id="3075590"/>
    <lineage>
        <taxon>Bacteria</taxon>
        <taxon>Pseudomonadati</taxon>
        <taxon>Pseudomonadota</taxon>
        <taxon>Alphaproteobacteria</taxon>
        <taxon>Rhodobacterales</taxon>
        <taxon>Roseobacteraceae</taxon>
        <taxon>Tropicimonas</taxon>
    </lineage>
</organism>
<accession>A0ABU3DH35</accession>